<dbReference type="SUPFAM" id="SSF55424">
    <property type="entry name" value="FAD/NAD-linked reductases, dimerisation (C-terminal) domain"/>
    <property type="match status" value="1"/>
</dbReference>
<dbReference type="InterPro" id="IPR004099">
    <property type="entry name" value="Pyr_nucl-diS_OxRdtase_dimer"/>
</dbReference>
<dbReference type="InterPro" id="IPR016156">
    <property type="entry name" value="FAD/NAD-linked_Rdtase_dimer_sf"/>
</dbReference>
<dbReference type="PANTHER" id="PTHR43014:SF1">
    <property type="entry name" value="NAD(P)H DEHYDROGENASE (QUINONE)"/>
    <property type="match status" value="1"/>
</dbReference>
<evidence type="ECO:0000313" key="7">
    <source>
        <dbReference type="Proteomes" id="UP001240447"/>
    </source>
</evidence>
<gene>
    <name evidence="6" type="ORF">J2S59_002044</name>
</gene>
<organism evidence="6 7">
    <name type="scientific">Nocardioides massiliensis</name>
    <dbReference type="NCBI Taxonomy" id="1325935"/>
    <lineage>
        <taxon>Bacteria</taxon>
        <taxon>Bacillati</taxon>
        <taxon>Actinomycetota</taxon>
        <taxon>Actinomycetes</taxon>
        <taxon>Propionibacteriales</taxon>
        <taxon>Nocardioidaceae</taxon>
        <taxon>Nocardioides</taxon>
    </lineage>
</organism>
<evidence type="ECO:0000313" key="6">
    <source>
        <dbReference type="EMBL" id="MDP9822235.1"/>
    </source>
</evidence>
<dbReference type="NCBIfam" id="NF005883">
    <property type="entry name" value="PRK07845.1"/>
    <property type="match status" value="1"/>
</dbReference>
<dbReference type="PROSITE" id="PS50006">
    <property type="entry name" value="FHA_DOMAIN"/>
    <property type="match status" value="1"/>
</dbReference>
<name>A0ABT9NPA2_9ACTN</name>
<accession>A0ABT9NPA2</accession>
<dbReference type="InterPro" id="IPR000253">
    <property type="entry name" value="FHA_dom"/>
</dbReference>
<dbReference type="Gene3D" id="3.50.50.60">
    <property type="entry name" value="FAD/NAD(P)-binding domain"/>
    <property type="match status" value="2"/>
</dbReference>
<sequence length="466" mass="48381">MTHVVILGGGPGGYESALVAAQLGAEVTVVDSDGIGGSAVVTDCVPSKTLIATAELMTEVEGASELGVKFGSVGGGNAERWVEVDLAEVNARVKTLAIAQSADISRRLERDGVRVVEGRGRLDGPERVVAELHAGGQETLDADAILIATGARPRTLPTAVPDGERILTWEQVYDLQEVPSRLIVVGSGVTGAEFASAYMALGIDVVLVSSRDRVLPSEDADAAEVLEQVLVRRGMTVLSKSRMESVARNGDEVVVKLTDGREIVGSHCLLALGSVPNTADLGLEDAGVYTDDGGFVKVDRVSRTTARGVYAAGDCTGVLMLASVAAMQGRIAMWHFLGDAVAPLDLKKVASNVFTAPEIATVGWSQVAVEAGEIGAEIVMLPLSGNARAKMQGTRDGFVKLLCRPGTGIVVGGVVVGPRASELIHPVSIAVAESLTADQLAQAFTVYPSMSGSIAEAARRLHRVAD</sequence>
<comment type="caution">
    <text evidence="6">The sequence shown here is derived from an EMBL/GenBank/DDBJ whole genome shotgun (WGS) entry which is preliminary data.</text>
</comment>
<dbReference type="SUPFAM" id="SSF51905">
    <property type="entry name" value="FAD/NAD(P)-binding domain"/>
    <property type="match status" value="1"/>
</dbReference>
<dbReference type="PRINTS" id="PR00368">
    <property type="entry name" value="FADPNR"/>
</dbReference>
<dbReference type="PRINTS" id="PR00411">
    <property type="entry name" value="PNDRDTASEI"/>
</dbReference>
<evidence type="ECO:0000259" key="5">
    <source>
        <dbReference type="PROSITE" id="PS50006"/>
    </source>
</evidence>
<dbReference type="InterPro" id="IPR036188">
    <property type="entry name" value="FAD/NAD-bd_sf"/>
</dbReference>
<keyword evidence="7" id="KW-1185">Reference proteome</keyword>
<dbReference type="EC" id="1.8.1.4" evidence="6"/>
<evidence type="ECO:0000256" key="1">
    <source>
        <dbReference type="ARBA" id="ARBA00001974"/>
    </source>
</evidence>
<evidence type="ECO:0000256" key="3">
    <source>
        <dbReference type="ARBA" id="ARBA00022630"/>
    </source>
</evidence>
<dbReference type="GO" id="GO:0004148">
    <property type="term" value="F:dihydrolipoyl dehydrogenase (NADH) activity"/>
    <property type="evidence" value="ECO:0007669"/>
    <property type="project" value="UniProtKB-EC"/>
</dbReference>
<keyword evidence="6" id="KW-0560">Oxidoreductase</keyword>
<dbReference type="EMBL" id="JAUSQM010000001">
    <property type="protein sequence ID" value="MDP9822235.1"/>
    <property type="molecule type" value="Genomic_DNA"/>
</dbReference>
<proteinExistence type="inferred from homology"/>
<evidence type="ECO:0000256" key="4">
    <source>
        <dbReference type="ARBA" id="ARBA00022827"/>
    </source>
</evidence>
<evidence type="ECO:0000256" key="2">
    <source>
        <dbReference type="ARBA" id="ARBA00007532"/>
    </source>
</evidence>
<keyword evidence="4" id="KW-0274">FAD</keyword>
<dbReference type="Gene3D" id="3.30.390.30">
    <property type="match status" value="1"/>
</dbReference>
<dbReference type="InterPro" id="IPR023753">
    <property type="entry name" value="FAD/NAD-binding_dom"/>
</dbReference>
<dbReference type="Proteomes" id="UP001240447">
    <property type="component" value="Unassembled WGS sequence"/>
</dbReference>
<dbReference type="InterPro" id="IPR001100">
    <property type="entry name" value="Pyr_nuc-diS_OxRdtase"/>
</dbReference>
<dbReference type="Pfam" id="PF07992">
    <property type="entry name" value="Pyr_redox_2"/>
    <property type="match status" value="1"/>
</dbReference>
<dbReference type="PIRSF" id="PIRSF000350">
    <property type="entry name" value="Mercury_reductase_MerA"/>
    <property type="match status" value="1"/>
</dbReference>
<dbReference type="PANTHER" id="PTHR43014">
    <property type="entry name" value="MERCURIC REDUCTASE"/>
    <property type="match status" value="1"/>
</dbReference>
<feature type="domain" description="FHA" evidence="5">
    <location>
        <begin position="244"/>
        <end position="301"/>
    </location>
</feature>
<comment type="cofactor">
    <cofactor evidence="1">
        <name>FAD</name>
        <dbReference type="ChEBI" id="CHEBI:57692"/>
    </cofactor>
</comment>
<reference evidence="6 7" key="1">
    <citation type="submission" date="2023-07" db="EMBL/GenBank/DDBJ databases">
        <title>Sequencing the genomes of 1000 actinobacteria strains.</title>
        <authorList>
            <person name="Klenk H.-P."/>
        </authorList>
    </citation>
    <scope>NUCLEOTIDE SEQUENCE [LARGE SCALE GENOMIC DNA]</scope>
    <source>
        <strain evidence="6 7">GD13</strain>
    </source>
</reference>
<protein>
    <submittedName>
        <fullName evidence="6">Dihydrolipoamide dehydrogenase</fullName>
        <ecNumber evidence="6">1.8.1.4</ecNumber>
    </submittedName>
</protein>
<keyword evidence="3" id="KW-0285">Flavoprotein</keyword>
<dbReference type="Pfam" id="PF02852">
    <property type="entry name" value="Pyr_redox_dim"/>
    <property type="match status" value="1"/>
</dbReference>
<dbReference type="RefSeq" id="WP_220138650.1">
    <property type="nucleotide sequence ID" value="NZ_CCXJ01000807.2"/>
</dbReference>
<comment type="similarity">
    <text evidence="2">Belongs to the class-I pyridine nucleotide-disulfide oxidoreductase family.</text>
</comment>